<dbReference type="InterPro" id="IPR037431">
    <property type="entry name" value="REX4_DEDDh_dom"/>
</dbReference>
<keyword evidence="5" id="KW-0540">Nuclease</keyword>
<dbReference type="InterPro" id="IPR036397">
    <property type="entry name" value="RNaseH_sf"/>
</dbReference>
<evidence type="ECO:0000259" key="10">
    <source>
        <dbReference type="SMART" id="SM00479"/>
    </source>
</evidence>
<evidence type="ECO:0000313" key="11">
    <source>
        <dbReference type="EMBL" id="TPP59678.1"/>
    </source>
</evidence>
<sequence>MMRCHIRRHRSAFPIKCTVCDHSKNITSGLICMNDLQDENWDATDRGPVAMDCEMVGVGPKMLNALGRVSIVDYSGDVLYDVMVRPEEEITDFRTRWSGIRPEDMRRAIPFECAQEQVERIIHDRTVVGHMIQNDFTVLHLKHPIHLVRDTARAPYAKLMAGFPTKRVISLRALTVRLFGVGIQRNEHCSVEDARATMAIYRLVRDDWEADLVNKAELSKTKKSRRRKPKQQYPSDSTICDKFTSAWQPDNLNRSAPDTTQSVPNVAFSGSMELESELKRRCQSLPCGPSTHLQKSASSAFLLDDNFWPDDELDAQIE</sequence>
<keyword evidence="4" id="KW-0698">rRNA processing</keyword>
<keyword evidence="8" id="KW-0539">Nucleus</keyword>
<dbReference type="Proteomes" id="UP000316759">
    <property type="component" value="Unassembled WGS sequence"/>
</dbReference>
<accession>A0A504YNZ6</accession>
<dbReference type="GO" id="GO:0005634">
    <property type="term" value="C:nucleus"/>
    <property type="evidence" value="ECO:0007669"/>
    <property type="project" value="UniProtKB-SubCell"/>
</dbReference>
<evidence type="ECO:0000256" key="4">
    <source>
        <dbReference type="ARBA" id="ARBA00022552"/>
    </source>
</evidence>
<dbReference type="AlphaFoldDB" id="A0A504YNZ6"/>
<gene>
    <name evidence="11" type="ORF">FGIG_08731</name>
</gene>
<name>A0A504YNZ6_FASGI</name>
<keyword evidence="12" id="KW-1185">Reference proteome</keyword>
<dbReference type="OrthoDB" id="16516at2759"/>
<evidence type="ECO:0000313" key="12">
    <source>
        <dbReference type="Proteomes" id="UP000316759"/>
    </source>
</evidence>
<dbReference type="InterPro" id="IPR013520">
    <property type="entry name" value="Ribonucl_H"/>
</dbReference>
<feature type="domain" description="Exonuclease" evidence="10">
    <location>
        <begin position="47"/>
        <end position="210"/>
    </location>
</feature>
<evidence type="ECO:0000256" key="3">
    <source>
        <dbReference type="ARBA" id="ARBA00016937"/>
    </source>
</evidence>
<dbReference type="GO" id="GO:0006364">
    <property type="term" value="P:rRNA processing"/>
    <property type="evidence" value="ECO:0007669"/>
    <property type="project" value="UniProtKB-KW"/>
</dbReference>
<evidence type="ECO:0000256" key="7">
    <source>
        <dbReference type="ARBA" id="ARBA00022839"/>
    </source>
</evidence>
<dbReference type="GO" id="GO:0003676">
    <property type="term" value="F:nucleic acid binding"/>
    <property type="evidence" value="ECO:0007669"/>
    <property type="project" value="InterPro"/>
</dbReference>
<proteinExistence type="inferred from homology"/>
<comment type="similarity">
    <text evidence="2">Belongs to the REXO4 family.</text>
</comment>
<comment type="caution">
    <text evidence="11">The sequence shown here is derived from an EMBL/GenBank/DDBJ whole genome shotgun (WGS) entry which is preliminary data.</text>
</comment>
<evidence type="ECO:0000256" key="1">
    <source>
        <dbReference type="ARBA" id="ARBA00004123"/>
    </source>
</evidence>
<dbReference type="GO" id="GO:0008408">
    <property type="term" value="F:3'-5' exonuclease activity"/>
    <property type="evidence" value="ECO:0007669"/>
    <property type="project" value="InterPro"/>
</dbReference>
<evidence type="ECO:0000256" key="2">
    <source>
        <dbReference type="ARBA" id="ARBA00010489"/>
    </source>
</evidence>
<dbReference type="EMBL" id="SUNJ01010398">
    <property type="protein sequence ID" value="TPP59678.1"/>
    <property type="molecule type" value="Genomic_DNA"/>
</dbReference>
<dbReference type="Pfam" id="PF00929">
    <property type="entry name" value="RNase_T"/>
    <property type="match status" value="1"/>
</dbReference>
<comment type="function">
    <text evidence="9">Exoribonuclease involved in ribosome biosynthesis. Involved in the processing of ITS1, the internal transcribed spacer localized between the 18S and 5.8S rRNAs.</text>
</comment>
<dbReference type="SUPFAM" id="SSF53098">
    <property type="entry name" value="Ribonuclease H-like"/>
    <property type="match status" value="1"/>
</dbReference>
<organism evidence="11 12">
    <name type="scientific">Fasciola gigantica</name>
    <name type="common">Giant liver fluke</name>
    <dbReference type="NCBI Taxonomy" id="46835"/>
    <lineage>
        <taxon>Eukaryota</taxon>
        <taxon>Metazoa</taxon>
        <taxon>Spiralia</taxon>
        <taxon>Lophotrochozoa</taxon>
        <taxon>Platyhelminthes</taxon>
        <taxon>Trematoda</taxon>
        <taxon>Digenea</taxon>
        <taxon>Plagiorchiida</taxon>
        <taxon>Echinostomata</taxon>
        <taxon>Echinostomatoidea</taxon>
        <taxon>Fasciolidae</taxon>
        <taxon>Fasciola</taxon>
    </lineage>
</organism>
<dbReference type="STRING" id="46835.A0A504YNZ6"/>
<evidence type="ECO:0000256" key="6">
    <source>
        <dbReference type="ARBA" id="ARBA00022801"/>
    </source>
</evidence>
<dbReference type="Gene3D" id="3.30.420.10">
    <property type="entry name" value="Ribonuclease H-like superfamily/Ribonuclease H"/>
    <property type="match status" value="1"/>
</dbReference>
<evidence type="ECO:0000256" key="5">
    <source>
        <dbReference type="ARBA" id="ARBA00022722"/>
    </source>
</evidence>
<comment type="subcellular location">
    <subcellularLocation>
        <location evidence="1">Nucleus</location>
    </subcellularLocation>
</comment>
<keyword evidence="6" id="KW-0378">Hydrolase</keyword>
<protein>
    <recommendedName>
        <fullName evidence="3">RNA exonuclease 4</fullName>
    </recommendedName>
</protein>
<dbReference type="PANTHER" id="PTHR12801">
    <property type="entry name" value="RNA EXONUCLEASE REXO1 / RECO3 FAMILY MEMBER-RELATED"/>
    <property type="match status" value="1"/>
</dbReference>
<dbReference type="InterPro" id="IPR047021">
    <property type="entry name" value="REXO1/3/4-like"/>
</dbReference>
<keyword evidence="7 11" id="KW-0269">Exonuclease</keyword>
<dbReference type="InterPro" id="IPR012337">
    <property type="entry name" value="RNaseH-like_sf"/>
</dbReference>
<dbReference type="PANTHER" id="PTHR12801:SF45">
    <property type="entry name" value="RNA EXONUCLEASE 4"/>
    <property type="match status" value="1"/>
</dbReference>
<reference evidence="11 12" key="1">
    <citation type="submission" date="2019-04" db="EMBL/GenBank/DDBJ databases">
        <title>Annotation for the trematode Fasciola gigantica.</title>
        <authorList>
            <person name="Choi Y.-J."/>
        </authorList>
    </citation>
    <scope>NUCLEOTIDE SEQUENCE [LARGE SCALE GENOMIC DNA]</scope>
    <source>
        <strain evidence="11">Uganda_cow_1</strain>
    </source>
</reference>
<dbReference type="CDD" id="cd06144">
    <property type="entry name" value="REX4_like"/>
    <property type="match status" value="1"/>
</dbReference>
<dbReference type="SMART" id="SM00479">
    <property type="entry name" value="EXOIII"/>
    <property type="match status" value="1"/>
</dbReference>
<evidence type="ECO:0000256" key="8">
    <source>
        <dbReference type="ARBA" id="ARBA00023242"/>
    </source>
</evidence>
<dbReference type="FunFam" id="3.30.420.10:FF:000007">
    <property type="entry name" value="Interferon-stimulated exonuclease gene 20"/>
    <property type="match status" value="1"/>
</dbReference>
<evidence type="ECO:0000256" key="9">
    <source>
        <dbReference type="ARBA" id="ARBA00025599"/>
    </source>
</evidence>